<dbReference type="EMBL" id="JAUOEK010000142">
    <property type="protein sequence ID" value="MDO5971137.1"/>
    <property type="molecule type" value="Genomic_DNA"/>
</dbReference>
<evidence type="ECO:0000259" key="1">
    <source>
        <dbReference type="Pfam" id="PF13480"/>
    </source>
</evidence>
<keyword evidence="3" id="KW-1185">Reference proteome</keyword>
<reference evidence="2" key="1">
    <citation type="submission" date="2023-07" db="EMBL/GenBank/DDBJ databases">
        <title>Two novel species in the genus Flavivirga.</title>
        <authorList>
            <person name="Kwon K."/>
        </authorList>
    </citation>
    <scope>NUCLEOTIDE SEQUENCE</scope>
    <source>
        <strain evidence="2">KCTC 52353</strain>
    </source>
</reference>
<proteinExistence type="predicted"/>
<dbReference type="Pfam" id="PF13480">
    <property type="entry name" value="Acetyltransf_6"/>
    <property type="match status" value="1"/>
</dbReference>
<dbReference type="InterPro" id="IPR038740">
    <property type="entry name" value="BioF2-like_GNAT_dom"/>
</dbReference>
<evidence type="ECO:0000313" key="2">
    <source>
        <dbReference type="EMBL" id="MDO5971137.1"/>
    </source>
</evidence>
<protein>
    <submittedName>
        <fullName evidence="2">GNAT family N-acetyltransferase</fullName>
        <ecNumber evidence="2">2.3.1.-</ecNumber>
    </submittedName>
</protein>
<dbReference type="SUPFAM" id="SSF55729">
    <property type="entry name" value="Acyl-CoA N-acyltransferases (Nat)"/>
    <property type="match status" value="1"/>
</dbReference>
<accession>A0ABT8WDI9</accession>
<sequence>MKGNPFLSDTFKTIWLKHFNCDKEYFVFDLIPKLEFVKSNYLPLFYNIGKTNTKGINYDLSETVNYKDYKGKVLIVYDVPDHTKISTLNNQPNLNSYKITQYPGFRCVLDNYSSLDEYMSDAISRKSRYKFKSYKRKIENAFSSCYKVYFGEISDKDYEFIFSYFKELLRKRFFNKKTVNNNLTPKEWEFYKDVTLSMIRKREAALFVIYDNEKPIAITLTNFSENIMYDVIRAFDIDYAKYRLGTVGIMKQLEWCIEHKLKALDFSKGYFEYKKRWSNQIYWFEYHIHYDIKSFLSYVLALAYNKYYSFKLFLRRHDLINFAHKLSFIRKKKSM</sequence>
<dbReference type="InterPro" id="IPR016181">
    <property type="entry name" value="Acyl_CoA_acyltransferase"/>
</dbReference>
<dbReference type="EC" id="2.3.1.-" evidence="2"/>
<keyword evidence="2" id="KW-0012">Acyltransferase</keyword>
<dbReference type="Gene3D" id="3.40.630.30">
    <property type="match status" value="1"/>
</dbReference>
<name>A0ABT8WDI9_9FLAO</name>
<keyword evidence="2" id="KW-0808">Transferase</keyword>
<comment type="caution">
    <text evidence="2">The sequence shown here is derived from an EMBL/GenBank/DDBJ whole genome shotgun (WGS) entry which is preliminary data.</text>
</comment>
<dbReference type="RefSeq" id="WP_303278841.1">
    <property type="nucleotide sequence ID" value="NZ_JAUOEK010000142.1"/>
</dbReference>
<gene>
    <name evidence="2" type="ORF">Q4Q35_15115</name>
</gene>
<dbReference type="GO" id="GO:0016746">
    <property type="term" value="F:acyltransferase activity"/>
    <property type="evidence" value="ECO:0007669"/>
    <property type="project" value="UniProtKB-KW"/>
</dbReference>
<feature type="domain" description="BioF2-like acetyltransferase" evidence="1">
    <location>
        <begin position="126"/>
        <end position="275"/>
    </location>
</feature>
<organism evidence="2 3">
    <name type="scientific">Flavivirga aquimarina</name>
    <dbReference type="NCBI Taxonomy" id="2027862"/>
    <lineage>
        <taxon>Bacteria</taxon>
        <taxon>Pseudomonadati</taxon>
        <taxon>Bacteroidota</taxon>
        <taxon>Flavobacteriia</taxon>
        <taxon>Flavobacteriales</taxon>
        <taxon>Flavobacteriaceae</taxon>
        <taxon>Flavivirga</taxon>
    </lineage>
</organism>
<dbReference type="Proteomes" id="UP001176883">
    <property type="component" value="Unassembled WGS sequence"/>
</dbReference>
<evidence type="ECO:0000313" key="3">
    <source>
        <dbReference type="Proteomes" id="UP001176883"/>
    </source>
</evidence>